<feature type="compositionally biased region" description="Pro residues" evidence="1">
    <location>
        <begin position="312"/>
        <end position="329"/>
    </location>
</feature>
<comment type="caution">
    <text evidence="2">The sequence shown here is derived from an EMBL/GenBank/DDBJ whole genome shotgun (WGS) entry which is preliminary data.</text>
</comment>
<organism evidence="2 3">
    <name type="scientific">Nannochloropsis gaditana</name>
    <dbReference type="NCBI Taxonomy" id="72520"/>
    <lineage>
        <taxon>Eukaryota</taxon>
        <taxon>Sar</taxon>
        <taxon>Stramenopiles</taxon>
        <taxon>Ochrophyta</taxon>
        <taxon>Eustigmatophyceae</taxon>
        <taxon>Eustigmatales</taxon>
        <taxon>Monodopsidaceae</taxon>
        <taxon>Nannochloropsis</taxon>
    </lineage>
</organism>
<feature type="compositionally biased region" description="Low complexity" evidence="1">
    <location>
        <begin position="330"/>
        <end position="347"/>
    </location>
</feature>
<sequence length="405" mass="43135">MIVCLAGPQNSNFSVVHSANLFKCLVGPFLPPMEVVPSRRGTAQIAVEIEEEEEAICVQKALGASLSLLHVMRQKQKPSRRPEAEGWRDHSVRYVSPSSMPESSSPSHLDATVLSRSAGFQALRVCLEEILTLPMALEREREGLVATERAFVDGMGPFAAPEGVNKSGNDTKPDVPQPFSLAPSLFEAASTASPTPSESSHSGMDLSPPPASTCKRRRRMWSYHPEAGADGAQEKAGKREGGRGGRREGLLRRSLSAGSLHVLDTEEVETRNVEEEGREEVKEELSRPPPHCALPALPKSHAQTHTASCLTPSPPPPPSLPAIPSPPRPTCSASPSTSSSSGTLLPPAFVPALPPSLFPPPSLRDPLPARPAVPDHPLACLQGLEGPRPRTSLLAPHPQSGTSRG</sequence>
<evidence type="ECO:0000256" key="1">
    <source>
        <dbReference type="SAM" id="MobiDB-lite"/>
    </source>
</evidence>
<feature type="compositionally biased region" description="Pro residues" evidence="1">
    <location>
        <begin position="348"/>
        <end position="371"/>
    </location>
</feature>
<keyword evidence="3" id="KW-1185">Reference proteome</keyword>
<feature type="compositionally biased region" description="Low complexity" evidence="1">
    <location>
        <begin position="188"/>
        <end position="200"/>
    </location>
</feature>
<evidence type="ECO:0000313" key="2">
    <source>
        <dbReference type="EMBL" id="EWM24437.1"/>
    </source>
</evidence>
<dbReference type="OrthoDB" id="10467925at2759"/>
<name>W7TDY7_9STRA</name>
<reference evidence="2 3" key="1">
    <citation type="journal article" date="2014" name="Mol. Plant">
        <title>Chromosome Scale Genome Assembly and Transcriptome Profiling of Nannochloropsis gaditana in Nitrogen Depletion.</title>
        <authorList>
            <person name="Corteggiani Carpinelli E."/>
            <person name="Telatin A."/>
            <person name="Vitulo N."/>
            <person name="Forcato C."/>
            <person name="D'Angelo M."/>
            <person name="Schiavon R."/>
            <person name="Vezzi A."/>
            <person name="Giacometti G.M."/>
            <person name="Morosinotto T."/>
            <person name="Valle G."/>
        </authorList>
    </citation>
    <scope>NUCLEOTIDE SEQUENCE [LARGE SCALE GENOMIC DNA]</scope>
    <source>
        <strain evidence="2 3">B-31</strain>
    </source>
</reference>
<dbReference type="AlphaFoldDB" id="W7TDY7"/>
<dbReference type="EMBL" id="AZIL01001254">
    <property type="protein sequence ID" value="EWM24437.1"/>
    <property type="molecule type" value="Genomic_DNA"/>
</dbReference>
<feature type="region of interest" description="Disordered" evidence="1">
    <location>
        <begin position="188"/>
        <end position="405"/>
    </location>
</feature>
<dbReference type="Proteomes" id="UP000019335">
    <property type="component" value="Chromosome 14"/>
</dbReference>
<protein>
    <submittedName>
        <fullName evidence="2">Uncharacterized protein</fullName>
    </submittedName>
</protein>
<accession>W7TDY7</accession>
<feature type="region of interest" description="Disordered" evidence="1">
    <location>
        <begin position="161"/>
        <end position="180"/>
    </location>
</feature>
<gene>
    <name evidence="2" type="ORF">Naga_101033g1</name>
</gene>
<feature type="compositionally biased region" description="Polar residues" evidence="1">
    <location>
        <begin position="301"/>
        <end position="311"/>
    </location>
</feature>
<proteinExistence type="predicted"/>
<evidence type="ECO:0000313" key="3">
    <source>
        <dbReference type="Proteomes" id="UP000019335"/>
    </source>
</evidence>
<feature type="compositionally biased region" description="Basic and acidic residues" evidence="1">
    <location>
        <begin position="232"/>
        <end position="251"/>
    </location>
</feature>
<feature type="compositionally biased region" description="Basic and acidic residues" evidence="1">
    <location>
        <begin position="268"/>
        <end position="286"/>
    </location>
</feature>